<evidence type="ECO:0000256" key="5">
    <source>
        <dbReference type="ARBA" id="ARBA00022617"/>
    </source>
</evidence>
<dbReference type="InterPro" id="IPR050121">
    <property type="entry name" value="Cytochrome_P450_monoxygenase"/>
</dbReference>
<dbReference type="GO" id="GO:0016020">
    <property type="term" value="C:membrane"/>
    <property type="evidence" value="ECO:0007669"/>
    <property type="project" value="UniProtKB-SubCell"/>
</dbReference>
<name>A0A8H5AV46_9AGAR</name>
<feature type="transmembrane region" description="Helical" evidence="15">
    <location>
        <begin position="20"/>
        <end position="43"/>
    </location>
</feature>
<dbReference type="SUPFAM" id="SSF48264">
    <property type="entry name" value="Cytochrome P450"/>
    <property type="match status" value="1"/>
</dbReference>
<dbReference type="InterPro" id="IPR017972">
    <property type="entry name" value="Cyt_P450_CS"/>
</dbReference>
<dbReference type="InterPro" id="IPR036396">
    <property type="entry name" value="Cyt_P450_sf"/>
</dbReference>
<evidence type="ECO:0000313" key="17">
    <source>
        <dbReference type="Proteomes" id="UP000541558"/>
    </source>
</evidence>
<keyword evidence="5 13" id="KW-0349">Heme</keyword>
<feature type="binding site" description="axial binding residue" evidence="13">
    <location>
        <position position="452"/>
    </location>
    <ligand>
        <name>heme</name>
        <dbReference type="ChEBI" id="CHEBI:30413"/>
    </ligand>
    <ligandPart>
        <name>Fe</name>
        <dbReference type="ChEBI" id="CHEBI:18248"/>
    </ligandPart>
</feature>
<comment type="caution">
    <text evidence="16">The sequence shown here is derived from an EMBL/GenBank/DDBJ whole genome shotgun (WGS) entry which is preliminary data.</text>
</comment>
<evidence type="ECO:0000313" key="16">
    <source>
        <dbReference type="EMBL" id="KAF5311451.1"/>
    </source>
</evidence>
<evidence type="ECO:0000256" key="13">
    <source>
        <dbReference type="PIRSR" id="PIRSR602401-1"/>
    </source>
</evidence>
<dbReference type="CDD" id="cd11062">
    <property type="entry name" value="CYP58-like"/>
    <property type="match status" value="1"/>
</dbReference>
<keyword evidence="11 14" id="KW-0503">Monooxygenase</keyword>
<evidence type="ECO:0000256" key="15">
    <source>
        <dbReference type="SAM" id="Phobius"/>
    </source>
</evidence>
<comment type="subcellular location">
    <subcellularLocation>
        <location evidence="2">Membrane</location>
    </subcellularLocation>
</comment>
<evidence type="ECO:0000256" key="1">
    <source>
        <dbReference type="ARBA" id="ARBA00001971"/>
    </source>
</evidence>
<dbReference type="Pfam" id="PF00067">
    <property type="entry name" value="p450"/>
    <property type="match status" value="1"/>
</dbReference>
<dbReference type="EMBL" id="JAACJK010000226">
    <property type="protein sequence ID" value="KAF5311451.1"/>
    <property type="molecule type" value="Genomic_DNA"/>
</dbReference>
<evidence type="ECO:0000256" key="6">
    <source>
        <dbReference type="ARBA" id="ARBA00022692"/>
    </source>
</evidence>
<dbReference type="GO" id="GO:0004497">
    <property type="term" value="F:monooxygenase activity"/>
    <property type="evidence" value="ECO:0007669"/>
    <property type="project" value="UniProtKB-KW"/>
</dbReference>
<evidence type="ECO:0008006" key="18">
    <source>
        <dbReference type="Google" id="ProtNLM"/>
    </source>
</evidence>
<keyword evidence="9 14" id="KW-0560">Oxidoreductase</keyword>
<dbReference type="PANTHER" id="PTHR24305:SF166">
    <property type="entry name" value="CYTOCHROME P450 12A4, MITOCHONDRIAL-RELATED"/>
    <property type="match status" value="1"/>
</dbReference>
<keyword evidence="8 15" id="KW-1133">Transmembrane helix</keyword>
<dbReference type="PRINTS" id="PR00385">
    <property type="entry name" value="P450"/>
</dbReference>
<evidence type="ECO:0000256" key="12">
    <source>
        <dbReference type="ARBA" id="ARBA00023136"/>
    </source>
</evidence>
<dbReference type="AlphaFoldDB" id="A0A8H5AV46"/>
<dbReference type="GO" id="GO:0016705">
    <property type="term" value="F:oxidoreductase activity, acting on paired donors, with incorporation or reduction of molecular oxygen"/>
    <property type="evidence" value="ECO:0007669"/>
    <property type="project" value="InterPro"/>
</dbReference>
<dbReference type="PANTHER" id="PTHR24305">
    <property type="entry name" value="CYTOCHROME P450"/>
    <property type="match status" value="1"/>
</dbReference>
<keyword evidence="7 13" id="KW-0479">Metal-binding</keyword>
<evidence type="ECO:0000256" key="11">
    <source>
        <dbReference type="ARBA" id="ARBA00023033"/>
    </source>
</evidence>
<keyword evidence="12 15" id="KW-0472">Membrane</keyword>
<sequence length="516" mass="58975">MSPVYEELLESLRTLEPSRLALGAFFTIAAGSAAYLVVSRLVLHPLAHIPGPKLAALTDWYVTYYDLWKNGRMVDQLSLLHEQYGPVVRIGPNKLDFCDLKAYDQIYRDVRFPKEDWFYDAFLQKRWSLFGCTDITDAKRRANIIRPLFSRKKVLHLEHVIQEVVDIFILTLAEKSKARAVTNIYRGFSSITMEVMTTYCFATKFHIPEYPHFGHPAMLGFQESNYTMCLMRHFPLLRHIIFRMPEWLTPPGALGRKVFVQALNQQASEILADPSLLNKSDHETVYHYLLNPDLNGEEIPQPGLREHAVSMVAAGTETVGNTCTMATFHILNDKRIKDKLAAELEEAWPDVESHMPLEKLEKLPYLTAVIQEALRLSHGVVTPLPRIVTAPTQIGGVLVPENTVVGMSHTFVHLNTDIFPNPTKFDPQRWLEKDSADLLNHVVPFSKGQRSCVGVNLAWAELYLILGNLFRKVNMELFDTSERDLKYRALLTPRYHGDVRVKIDKVRGTQNLRDII</sequence>
<keyword evidence="17" id="KW-1185">Reference proteome</keyword>
<evidence type="ECO:0000256" key="4">
    <source>
        <dbReference type="ARBA" id="ARBA00010617"/>
    </source>
</evidence>
<keyword evidence="10 13" id="KW-0408">Iron</keyword>
<evidence type="ECO:0000256" key="8">
    <source>
        <dbReference type="ARBA" id="ARBA00022989"/>
    </source>
</evidence>
<reference evidence="16 17" key="1">
    <citation type="journal article" date="2020" name="ISME J.">
        <title>Uncovering the hidden diversity of litter-decomposition mechanisms in mushroom-forming fungi.</title>
        <authorList>
            <person name="Floudas D."/>
            <person name="Bentzer J."/>
            <person name="Ahren D."/>
            <person name="Johansson T."/>
            <person name="Persson P."/>
            <person name="Tunlid A."/>
        </authorList>
    </citation>
    <scope>NUCLEOTIDE SEQUENCE [LARGE SCALE GENOMIC DNA]</scope>
    <source>
        <strain evidence="16 17">CBS 175.51</strain>
    </source>
</reference>
<proteinExistence type="inferred from homology"/>
<dbReference type="Gene3D" id="1.10.630.10">
    <property type="entry name" value="Cytochrome P450"/>
    <property type="match status" value="1"/>
</dbReference>
<protein>
    <recommendedName>
        <fullName evidence="18">Cytochrome P450</fullName>
    </recommendedName>
</protein>
<dbReference type="GO" id="GO:0005506">
    <property type="term" value="F:iron ion binding"/>
    <property type="evidence" value="ECO:0007669"/>
    <property type="project" value="InterPro"/>
</dbReference>
<evidence type="ECO:0000256" key="2">
    <source>
        <dbReference type="ARBA" id="ARBA00004370"/>
    </source>
</evidence>
<evidence type="ECO:0000256" key="14">
    <source>
        <dbReference type="RuleBase" id="RU000461"/>
    </source>
</evidence>
<dbReference type="InterPro" id="IPR001128">
    <property type="entry name" value="Cyt_P450"/>
</dbReference>
<evidence type="ECO:0000256" key="10">
    <source>
        <dbReference type="ARBA" id="ARBA00023004"/>
    </source>
</evidence>
<organism evidence="16 17">
    <name type="scientific">Ephemerocybe angulata</name>
    <dbReference type="NCBI Taxonomy" id="980116"/>
    <lineage>
        <taxon>Eukaryota</taxon>
        <taxon>Fungi</taxon>
        <taxon>Dikarya</taxon>
        <taxon>Basidiomycota</taxon>
        <taxon>Agaricomycotina</taxon>
        <taxon>Agaricomycetes</taxon>
        <taxon>Agaricomycetidae</taxon>
        <taxon>Agaricales</taxon>
        <taxon>Agaricineae</taxon>
        <taxon>Psathyrellaceae</taxon>
        <taxon>Ephemerocybe</taxon>
    </lineage>
</organism>
<accession>A0A8H5AV46</accession>
<evidence type="ECO:0000256" key="7">
    <source>
        <dbReference type="ARBA" id="ARBA00022723"/>
    </source>
</evidence>
<dbReference type="GO" id="GO:0020037">
    <property type="term" value="F:heme binding"/>
    <property type="evidence" value="ECO:0007669"/>
    <property type="project" value="InterPro"/>
</dbReference>
<gene>
    <name evidence="16" type="ORF">D9611_011549</name>
</gene>
<dbReference type="OrthoDB" id="1470350at2759"/>
<comment type="cofactor">
    <cofactor evidence="1 13">
        <name>heme</name>
        <dbReference type="ChEBI" id="CHEBI:30413"/>
    </cofactor>
</comment>
<dbReference type="Proteomes" id="UP000541558">
    <property type="component" value="Unassembled WGS sequence"/>
</dbReference>
<dbReference type="PRINTS" id="PR00463">
    <property type="entry name" value="EP450I"/>
</dbReference>
<dbReference type="InterPro" id="IPR002401">
    <property type="entry name" value="Cyt_P450_E_grp-I"/>
</dbReference>
<keyword evidence="6 15" id="KW-0812">Transmembrane</keyword>
<dbReference type="PROSITE" id="PS00086">
    <property type="entry name" value="CYTOCHROME_P450"/>
    <property type="match status" value="1"/>
</dbReference>
<evidence type="ECO:0000256" key="3">
    <source>
        <dbReference type="ARBA" id="ARBA00004721"/>
    </source>
</evidence>
<comment type="pathway">
    <text evidence="3">Secondary metabolite biosynthesis; terpenoid biosynthesis.</text>
</comment>
<evidence type="ECO:0000256" key="9">
    <source>
        <dbReference type="ARBA" id="ARBA00023002"/>
    </source>
</evidence>
<comment type="similarity">
    <text evidence="4 14">Belongs to the cytochrome P450 family.</text>
</comment>